<sequence>MYMWGHKWLGMGGQSAKSAEAQAHPWPMQACCTNGACYLRMITSRRRISHMNCSLHASGDVRMRRHLAVPLHPCAAALS</sequence>
<dbReference type="HOGENOM" id="CLU_2607700_0_0_1"/>
<gene>
    <name evidence="1" type="ORF">K437DRAFT_154538</name>
</gene>
<name>A0A066VX06_TILAU</name>
<proteinExistence type="predicted"/>
<dbReference type="Proteomes" id="UP000027361">
    <property type="component" value="Unassembled WGS sequence"/>
</dbReference>
<evidence type="ECO:0000313" key="2">
    <source>
        <dbReference type="Proteomes" id="UP000027361"/>
    </source>
</evidence>
<comment type="caution">
    <text evidence="1">The sequence shown here is derived from an EMBL/GenBank/DDBJ whole genome shotgun (WGS) entry which is preliminary data.</text>
</comment>
<dbReference type="GeneID" id="25261678"/>
<dbReference type="EMBL" id="JMSN01000064">
    <property type="protein sequence ID" value="KDN43085.1"/>
    <property type="molecule type" value="Genomic_DNA"/>
</dbReference>
<evidence type="ECO:0000313" key="1">
    <source>
        <dbReference type="EMBL" id="KDN43085.1"/>
    </source>
</evidence>
<dbReference type="InParanoid" id="A0A066VX06"/>
<dbReference type="AlphaFoldDB" id="A0A066VX06"/>
<reference evidence="1 2" key="1">
    <citation type="submission" date="2014-05" db="EMBL/GenBank/DDBJ databases">
        <title>Draft genome sequence of a rare smut relative, Tilletiaria anomala UBC 951.</title>
        <authorList>
            <consortium name="DOE Joint Genome Institute"/>
            <person name="Toome M."/>
            <person name="Kuo A."/>
            <person name="Henrissat B."/>
            <person name="Lipzen A."/>
            <person name="Tritt A."/>
            <person name="Yoshinaga Y."/>
            <person name="Zane M."/>
            <person name="Barry K."/>
            <person name="Grigoriev I.V."/>
            <person name="Spatafora J.W."/>
            <person name="Aimea M.C."/>
        </authorList>
    </citation>
    <scope>NUCLEOTIDE SEQUENCE [LARGE SCALE GENOMIC DNA]</scope>
    <source>
        <strain evidence="1 2">UBC 951</strain>
    </source>
</reference>
<accession>A0A066VX06</accession>
<keyword evidence="2" id="KW-1185">Reference proteome</keyword>
<protein>
    <submittedName>
        <fullName evidence="1">Uncharacterized protein</fullName>
    </submittedName>
</protein>
<dbReference type="RefSeq" id="XP_013242252.1">
    <property type="nucleotide sequence ID" value="XM_013386798.1"/>
</dbReference>
<organism evidence="1 2">
    <name type="scientific">Tilletiaria anomala (strain ATCC 24038 / CBS 436.72 / UBC 951)</name>
    <dbReference type="NCBI Taxonomy" id="1037660"/>
    <lineage>
        <taxon>Eukaryota</taxon>
        <taxon>Fungi</taxon>
        <taxon>Dikarya</taxon>
        <taxon>Basidiomycota</taxon>
        <taxon>Ustilaginomycotina</taxon>
        <taxon>Exobasidiomycetes</taxon>
        <taxon>Georgefischeriales</taxon>
        <taxon>Tilletiariaceae</taxon>
        <taxon>Tilletiaria</taxon>
    </lineage>
</organism>